<gene>
    <name evidence="2" type="ORF">IPA_05810</name>
</gene>
<evidence type="ECO:0000259" key="1">
    <source>
        <dbReference type="SMART" id="SM00960"/>
    </source>
</evidence>
<sequence length="123" mass="13424">MSVESPLRRILNEMVRVEGVNAALVISKDGFAIDFVVSGGAEIDPESIAAMLVTIHGAVKRFGEEFNLGKVELVTAEYEKGKVLLADIEDAIVVLITEKDALLGRVRFELKRQKDRIQAALGT</sequence>
<accession>A0A977PKT1</accession>
<keyword evidence="3" id="KW-1185">Reference proteome</keyword>
<dbReference type="KEGG" id="ipc:IPA_05810"/>
<dbReference type="AlphaFoldDB" id="A0A977PKT1"/>
<dbReference type="Proteomes" id="UP001063698">
    <property type="component" value="Chromosome"/>
</dbReference>
<dbReference type="Gene3D" id="3.30.450.30">
    <property type="entry name" value="Dynein light chain 2a, cytoplasmic"/>
    <property type="match status" value="1"/>
</dbReference>
<reference evidence="2" key="1">
    <citation type="submission" date="2013-11" db="EMBL/GenBank/DDBJ databases">
        <title>Comparative genomics of Ignicoccus.</title>
        <authorList>
            <person name="Podar M."/>
        </authorList>
    </citation>
    <scope>NUCLEOTIDE SEQUENCE</scope>
    <source>
        <strain evidence="2">DSM 13166</strain>
    </source>
</reference>
<dbReference type="EMBL" id="CP006868">
    <property type="protein sequence ID" value="UXD21600.1"/>
    <property type="molecule type" value="Genomic_DNA"/>
</dbReference>
<dbReference type="SMART" id="SM00960">
    <property type="entry name" value="Robl_LC7"/>
    <property type="match status" value="1"/>
</dbReference>
<name>A0A977PKT1_9CREN</name>
<dbReference type="InterPro" id="IPR004942">
    <property type="entry name" value="Roadblock/LAMTOR2_dom"/>
</dbReference>
<feature type="domain" description="Roadblock/LAMTOR2" evidence="1">
    <location>
        <begin position="7"/>
        <end position="97"/>
    </location>
</feature>
<protein>
    <submittedName>
        <fullName evidence="2">Dynein regulation protein LC7</fullName>
    </submittedName>
</protein>
<evidence type="ECO:0000313" key="3">
    <source>
        <dbReference type="Proteomes" id="UP001063698"/>
    </source>
</evidence>
<dbReference type="SUPFAM" id="SSF103196">
    <property type="entry name" value="Roadblock/LC7 domain"/>
    <property type="match status" value="1"/>
</dbReference>
<evidence type="ECO:0000313" key="2">
    <source>
        <dbReference type="EMBL" id="UXD21600.1"/>
    </source>
</evidence>
<organism evidence="2 3">
    <name type="scientific">Ignicoccus pacificus DSM 13166</name>
    <dbReference type="NCBI Taxonomy" id="940294"/>
    <lineage>
        <taxon>Archaea</taxon>
        <taxon>Thermoproteota</taxon>
        <taxon>Thermoprotei</taxon>
        <taxon>Desulfurococcales</taxon>
        <taxon>Desulfurococcaceae</taxon>
        <taxon>Ignicoccus</taxon>
    </lineage>
</organism>
<proteinExistence type="predicted"/>
<dbReference type="Pfam" id="PF03259">
    <property type="entry name" value="Robl_LC7"/>
    <property type="match status" value="1"/>
</dbReference>